<evidence type="ECO:0000256" key="2">
    <source>
        <dbReference type="ARBA" id="ARBA00022490"/>
    </source>
</evidence>
<dbReference type="OrthoDB" id="567787at2759"/>
<dbReference type="Proteomes" id="UP000183832">
    <property type="component" value="Unassembled WGS sequence"/>
</dbReference>
<evidence type="ECO:0000313" key="9">
    <source>
        <dbReference type="EMBL" id="CRK86444.1"/>
    </source>
</evidence>
<evidence type="ECO:0000256" key="7">
    <source>
        <dbReference type="SAM" id="Coils"/>
    </source>
</evidence>
<comment type="similarity">
    <text evidence="5">Belongs to the CFAP91 family.</text>
</comment>
<keyword evidence="7" id="KW-0175">Coiled coil</keyword>
<protein>
    <recommendedName>
        <fullName evidence="6">Cilia- and flagella-associated protein 91</fullName>
    </recommendedName>
</protein>
<dbReference type="PANTHER" id="PTHR22455">
    <property type="entry name" value="CILIA- AND FLAGELLA-ASSOCIATED PROTEIN 91"/>
    <property type="match status" value="1"/>
</dbReference>
<dbReference type="PANTHER" id="PTHR22455:SF10">
    <property type="entry name" value="CILIA- AND FLAGELLA-ASSOCIATED PROTEIN 91"/>
    <property type="match status" value="1"/>
</dbReference>
<evidence type="ECO:0000313" key="10">
    <source>
        <dbReference type="Proteomes" id="UP000183832"/>
    </source>
</evidence>
<sequence>MSYKSHIAASSRAFDHLYDPIFKTSDPKNVHKENCIALTRSAPIHVYPVYKAMFSELCHEQRNCYAYQKNVLPYYSSDNISGSPKLLAVTGADRAKFFSNPVGNIRTINVGLDIEDQLETTSTTKIIEYKTTSMQTKFRESSAQTKPWLPEVSCFSPENVDEELPEVVYVTDMIDTASYPGFHEVEIIERARKRRSWENALPSITAPNEIQSRVAAVEAFEWEEWVVREKDINECQQARIKIVSDLIVKREKKHLDATNQKIENCNRKMLSQCKKQKDVLIRNYQRNMRKLDLAQHKSLNQNKINDPVMFHFEKKFEYSIPKIRLDAFSKKRTQIEYTNNFEKKFNLLEKDNATHGDLKKYMKSNKRDLWLPKGKPKEIERQMKSEKYLKRLHQTLEHLRFKKNSREKLSKSLIFNEPLQSKNQSSSSLVVQVLDEETETRYVATARAHRHTEGRAIQGIVSRGMEGCKNFIEEARKTNSVDAVKKLIPKEFIKEIDGQDQILKEYKRLEEALKNDKKLQEELKRIENSDPSNMLHFLEKELKRLEGEKKDQATYLLAEHERYKLKSLSMGGIHLQKQFKNDALTLYLENILIAAIHRVNDEISRDYIRMFTNKIDQRASKSQNFGKTTEKYCFESNTEHISGKLLNHKENRDDIAVIELLKDNLIPEIKNSIRNQQFIENRKHYLLAAGGDAHKEKFEETKQEAEYEI</sequence>
<evidence type="ECO:0000259" key="8">
    <source>
        <dbReference type="Pfam" id="PF14738"/>
    </source>
</evidence>
<feature type="coiled-coil region" evidence="7">
    <location>
        <begin position="499"/>
        <end position="555"/>
    </location>
</feature>
<evidence type="ECO:0000256" key="4">
    <source>
        <dbReference type="ARBA" id="ARBA00023273"/>
    </source>
</evidence>
<keyword evidence="2" id="KW-0963">Cytoplasm</keyword>
<dbReference type="InterPro" id="IPR026720">
    <property type="entry name" value="CFAP91"/>
</dbReference>
<gene>
    <name evidence="9" type="primary">putative Protein MAATS1</name>
    <name evidence="9" type="ORF">CLUMA_CG000111</name>
</gene>
<comment type="subcellular location">
    <subcellularLocation>
        <location evidence="1">Cytoplasm</location>
        <location evidence="1">Cytoskeleton</location>
        <location evidence="1">Cilium axoneme</location>
    </subcellularLocation>
</comment>
<dbReference type="GO" id="GO:0005930">
    <property type="term" value="C:axoneme"/>
    <property type="evidence" value="ECO:0007669"/>
    <property type="project" value="UniProtKB-SubCell"/>
</dbReference>
<dbReference type="InterPro" id="IPR032840">
    <property type="entry name" value="CFAP91_dom"/>
</dbReference>
<dbReference type="EMBL" id="CVRI01000001">
    <property type="protein sequence ID" value="CRK86444.1"/>
    <property type="molecule type" value="Genomic_DNA"/>
</dbReference>
<proteinExistence type="inferred from homology"/>
<evidence type="ECO:0000256" key="5">
    <source>
        <dbReference type="ARBA" id="ARBA00029468"/>
    </source>
</evidence>
<name>A0A1J1HGB6_9DIPT</name>
<accession>A0A1J1HGB6</accession>
<feature type="non-terminal residue" evidence="9">
    <location>
        <position position="709"/>
    </location>
</feature>
<keyword evidence="3" id="KW-0206">Cytoskeleton</keyword>
<feature type="domain" description="CFAP91" evidence="8">
    <location>
        <begin position="134"/>
        <end position="290"/>
    </location>
</feature>
<evidence type="ECO:0000256" key="1">
    <source>
        <dbReference type="ARBA" id="ARBA00004430"/>
    </source>
</evidence>
<dbReference type="STRING" id="568069.A0A1J1HGB6"/>
<evidence type="ECO:0000256" key="3">
    <source>
        <dbReference type="ARBA" id="ARBA00023212"/>
    </source>
</evidence>
<organism evidence="9 10">
    <name type="scientific">Clunio marinus</name>
    <dbReference type="NCBI Taxonomy" id="568069"/>
    <lineage>
        <taxon>Eukaryota</taxon>
        <taxon>Metazoa</taxon>
        <taxon>Ecdysozoa</taxon>
        <taxon>Arthropoda</taxon>
        <taxon>Hexapoda</taxon>
        <taxon>Insecta</taxon>
        <taxon>Pterygota</taxon>
        <taxon>Neoptera</taxon>
        <taxon>Endopterygota</taxon>
        <taxon>Diptera</taxon>
        <taxon>Nematocera</taxon>
        <taxon>Chironomoidea</taxon>
        <taxon>Chironomidae</taxon>
        <taxon>Clunio</taxon>
    </lineage>
</organism>
<keyword evidence="10" id="KW-1185">Reference proteome</keyword>
<keyword evidence="4" id="KW-0966">Cell projection</keyword>
<dbReference type="AlphaFoldDB" id="A0A1J1HGB6"/>
<evidence type="ECO:0000256" key="6">
    <source>
        <dbReference type="ARBA" id="ARBA00029555"/>
    </source>
</evidence>
<reference evidence="9 10" key="1">
    <citation type="submission" date="2015-04" db="EMBL/GenBank/DDBJ databases">
        <authorList>
            <person name="Syromyatnikov M.Y."/>
            <person name="Popov V.N."/>
        </authorList>
    </citation>
    <scope>NUCLEOTIDE SEQUENCE [LARGE SCALE GENOMIC DNA]</scope>
</reference>
<dbReference type="Pfam" id="PF14738">
    <property type="entry name" value="CFAP91"/>
    <property type="match status" value="1"/>
</dbReference>